<feature type="compositionally biased region" description="Polar residues" evidence="1">
    <location>
        <begin position="385"/>
        <end position="408"/>
    </location>
</feature>
<feature type="region of interest" description="Disordered" evidence="1">
    <location>
        <begin position="385"/>
        <end position="446"/>
    </location>
</feature>
<gene>
    <name evidence="2" type="ORF">JMJ35_004867</name>
</gene>
<feature type="region of interest" description="Disordered" evidence="1">
    <location>
        <begin position="1"/>
        <end position="100"/>
    </location>
</feature>
<feature type="region of interest" description="Disordered" evidence="1">
    <location>
        <begin position="345"/>
        <end position="367"/>
    </location>
</feature>
<dbReference type="AlphaFoldDB" id="A0AA39V8I9"/>
<sequence>MEANSVPMTIPYRLRSRTKAAGNSKPMLAHSAEIDIDGGPLDPSRALSPDINGESLDPFRTPSPDINEEPLDDPFRTPSPNIDEEPLDDPFRTPSPDIDGEPLDNASQVLKEVTDALVELRSSPLSEVSLSLPSFSSLSPNPLPLRTIDENTVADFNDYFTSSSSPNPFLLHTDDDDTDYNDHPTSSDSGSNLENMDDVAGPSLNELHTAEAICQLKTHQSFVEPMNSTFYRLKRNSWAVEKNYGHHTLQQQTRQPTPIPVLPQSTSFLNPSADNYGTFSFYSNSSQAFPWSAEAFENHFPRAGLQTQPIVQTYDAHDQYGFPRDGPQTHPIVQTYKAQNQYGLSQYGQPQYGRPQYGQAQPVERSQQTIFSRTLGPFIPQQNSITQDTAAAAQQHSINTGNITQGNGSRKRKSTNGADETNTNPKRRRRTGRYVPYSANDNPPAPISDDELKGRAIHLFNTDPWLWSVSDVYFSLTNVRSYNLLHNDTLTLPHPYLGLILSKFVIDGPKLLINLTQPFLLSLGITRADYLAATTSLLDKIRDRSPTYQHHR</sequence>
<feature type="region of interest" description="Disordered" evidence="1">
    <location>
        <begin position="164"/>
        <end position="194"/>
    </location>
</feature>
<protein>
    <submittedName>
        <fullName evidence="2">Uncharacterized protein</fullName>
    </submittedName>
</protein>
<feature type="compositionally biased region" description="Low complexity" evidence="1">
    <location>
        <begin position="346"/>
        <end position="362"/>
    </location>
</feature>
<accession>A0AA39V8I9</accession>
<reference evidence="2" key="1">
    <citation type="submission" date="2023-03" db="EMBL/GenBank/DDBJ databases">
        <title>Complete genome of Cladonia borealis.</title>
        <authorList>
            <person name="Park H."/>
        </authorList>
    </citation>
    <scope>NUCLEOTIDE SEQUENCE</scope>
    <source>
        <strain evidence="2">ANT050790</strain>
    </source>
</reference>
<feature type="compositionally biased region" description="Polar residues" evidence="1">
    <location>
        <begin position="183"/>
        <end position="194"/>
    </location>
</feature>
<evidence type="ECO:0000313" key="2">
    <source>
        <dbReference type="EMBL" id="KAK0512850.1"/>
    </source>
</evidence>
<evidence type="ECO:0000256" key="1">
    <source>
        <dbReference type="SAM" id="MobiDB-lite"/>
    </source>
</evidence>
<dbReference type="Proteomes" id="UP001166286">
    <property type="component" value="Unassembled WGS sequence"/>
</dbReference>
<keyword evidence="3" id="KW-1185">Reference proteome</keyword>
<proteinExistence type="predicted"/>
<dbReference type="EMBL" id="JAFEKC020000009">
    <property type="protein sequence ID" value="KAK0512850.1"/>
    <property type="molecule type" value="Genomic_DNA"/>
</dbReference>
<name>A0AA39V8I9_9LECA</name>
<comment type="caution">
    <text evidence="2">The sequence shown here is derived from an EMBL/GenBank/DDBJ whole genome shotgun (WGS) entry which is preliminary data.</text>
</comment>
<organism evidence="2 3">
    <name type="scientific">Cladonia borealis</name>
    <dbReference type="NCBI Taxonomy" id="184061"/>
    <lineage>
        <taxon>Eukaryota</taxon>
        <taxon>Fungi</taxon>
        <taxon>Dikarya</taxon>
        <taxon>Ascomycota</taxon>
        <taxon>Pezizomycotina</taxon>
        <taxon>Lecanoromycetes</taxon>
        <taxon>OSLEUM clade</taxon>
        <taxon>Lecanoromycetidae</taxon>
        <taxon>Lecanorales</taxon>
        <taxon>Lecanorineae</taxon>
        <taxon>Cladoniaceae</taxon>
        <taxon>Cladonia</taxon>
    </lineage>
</organism>
<evidence type="ECO:0000313" key="3">
    <source>
        <dbReference type="Proteomes" id="UP001166286"/>
    </source>
</evidence>
<feature type="compositionally biased region" description="Polar residues" evidence="1">
    <location>
        <begin position="415"/>
        <end position="424"/>
    </location>
</feature>